<keyword evidence="4" id="KW-1185">Reference proteome</keyword>
<accession>A0ABT5T867</accession>
<feature type="compositionally biased region" description="Low complexity" evidence="1">
    <location>
        <begin position="49"/>
        <end position="62"/>
    </location>
</feature>
<feature type="signal peptide" evidence="2">
    <location>
        <begin position="1"/>
        <end position="21"/>
    </location>
</feature>
<evidence type="ECO:0000256" key="2">
    <source>
        <dbReference type="SAM" id="SignalP"/>
    </source>
</evidence>
<comment type="caution">
    <text evidence="3">The sequence shown here is derived from an EMBL/GenBank/DDBJ whole genome shotgun (WGS) entry which is preliminary data.</text>
</comment>
<name>A0ABT5T867_9RHOB</name>
<proteinExistence type="predicted"/>
<dbReference type="RefSeq" id="WP_274352009.1">
    <property type="nucleotide sequence ID" value="NZ_JAQZSM010000007.1"/>
</dbReference>
<keyword evidence="2" id="KW-0732">Signal</keyword>
<sequence>MKYILHPLMILIPVLVLPACAQLTGAFGRAGSDGREPAAMARAADADTPRPAARPGDTAVDGDVQAGTAVTVAGPGGVLGETLASLGAPSEPGLWLRTGLVTQTTPGRVEAPGGASAQVELRPSGGAAGAGSQLSLDGFRALGVPLTQLVRLRVIAR</sequence>
<protein>
    <submittedName>
        <fullName evidence="3">D-galactarate dehydratase</fullName>
    </submittedName>
</protein>
<feature type="chain" id="PRO_5045328676" evidence="2">
    <location>
        <begin position="22"/>
        <end position="157"/>
    </location>
</feature>
<gene>
    <name evidence="3" type="ORF">PUT78_09425</name>
</gene>
<dbReference type="Proteomes" id="UP001431784">
    <property type="component" value="Unassembled WGS sequence"/>
</dbReference>
<evidence type="ECO:0000256" key="1">
    <source>
        <dbReference type="SAM" id="MobiDB-lite"/>
    </source>
</evidence>
<evidence type="ECO:0000313" key="4">
    <source>
        <dbReference type="Proteomes" id="UP001431784"/>
    </source>
</evidence>
<dbReference type="EMBL" id="JAQZSM010000007">
    <property type="protein sequence ID" value="MDD7971323.1"/>
    <property type="molecule type" value="Genomic_DNA"/>
</dbReference>
<evidence type="ECO:0000313" key="3">
    <source>
        <dbReference type="EMBL" id="MDD7971323.1"/>
    </source>
</evidence>
<feature type="region of interest" description="Disordered" evidence="1">
    <location>
        <begin position="29"/>
        <end position="62"/>
    </location>
</feature>
<reference evidence="3" key="1">
    <citation type="submission" date="2023-02" db="EMBL/GenBank/DDBJ databases">
        <title>Description of Roseinatronobacter alkalisoli sp. nov., an alkaliphilic bacerium isolated from soda soil.</title>
        <authorList>
            <person name="Wei W."/>
        </authorList>
    </citation>
    <scope>NUCLEOTIDE SEQUENCE</scope>
    <source>
        <strain evidence="3">HJB301</strain>
    </source>
</reference>
<organism evidence="3 4">
    <name type="scientific">Roseinatronobacter alkalisoli</name>
    <dbReference type="NCBI Taxonomy" id="3028235"/>
    <lineage>
        <taxon>Bacteria</taxon>
        <taxon>Pseudomonadati</taxon>
        <taxon>Pseudomonadota</taxon>
        <taxon>Alphaproteobacteria</taxon>
        <taxon>Rhodobacterales</taxon>
        <taxon>Paracoccaceae</taxon>
        <taxon>Roseinatronobacter</taxon>
    </lineage>
</organism>